<evidence type="ECO:0000313" key="2">
    <source>
        <dbReference type="EMBL" id="GGA57473.1"/>
    </source>
</evidence>
<organism evidence="2 3">
    <name type="scientific">Edaphobacter acidisoli</name>
    <dbReference type="NCBI Taxonomy" id="2040573"/>
    <lineage>
        <taxon>Bacteria</taxon>
        <taxon>Pseudomonadati</taxon>
        <taxon>Acidobacteriota</taxon>
        <taxon>Terriglobia</taxon>
        <taxon>Terriglobales</taxon>
        <taxon>Acidobacteriaceae</taxon>
        <taxon>Edaphobacter</taxon>
    </lineage>
</organism>
<accession>A0A916RH74</accession>
<proteinExistence type="predicted"/>
<dbReference type="EMBL" id="BMJB01000001">
    <property type="protein sequence ID" value="GGA57473.1"/>
    <property type="molecule type" value="Genomic_DNA"/>
</dbReference>
<dbReference type="Pfam" id="PF05580">
    <property type="entry name" value="Peptidase_S55"/>
    <property type="match status" value="1"/>
</dbReference>
<sequence length="594" mass="62210">MAQVSAAGAGSPAALPPAPPKVTEVFPLKDVKAGEMGVAYTVFQGVTPEPMAVEILGVLHNSLGPGRDLILAKLRGSKPEYTGVVAGMSGSPVYIDGKLVGALSYRIGEFSKEPIAGITPIESMLQVRDGEIAAEARDRGFSNAAANATTGSSLFDKPSVRSTQAAVNSSPEMRPIETPLVMSGFSQDAVARFADRFKAMGLTPVAGLGGADPNAVQPEPLVPGSSVSMVLIEGDLSMSGTCTVTYVDPKRLLACGHPITQYGPVNMPMTKATVVTTLASPLNAFKIINTTQTVGAFTEDRAAAIMGQFGVKARMIPVEVEVVAPEESRTYHFSVLDNRALTPSAVLVSVYQTLSATNESASEMSYRVTGELGIKGLPDVKLDGVMTSNGMNPAAINTALFVNQAFSKVYDNERQQPVVTGLKLKVEAVPERETAAIDSARLSTTEARAGDTIEVETMLHPYQAAARMVKLKVKLPDVLTPGPMRVVVSDGATVDKMTAMTGAKHAIGLADTVAELNRAHANDRVYVTLLDHAPQAVMDGEALPSVPISMANVLEPLKAADKVQLSGESALVAGSAATDYAVSGSEVLHLDIRQ</sequence>
<evidence type="ECO:0000259" key="1">
    <source>
        <dbReference type="PROSITE" id="PS51494"/>
    </source>
</evidence>
<keyword evidence="3" id="KW-1185">Reference proteome</keyword>
<feature type="domain" description="Peptidase S55" evidence="1">
    <location>
        <begin position="1"/>
        <end position="140"/>
    </location>
</feature>
<reference evidence="2" key="1">
    <citation type="journal article" date="2014" name="Int. J. Syst. Evol. Microbiol.">
        <title>Complete genome sequence of Corynebacterium casei LMG S-19264T (=DSM 44701T), isolated from a smear-ripened cheese.</title>
        <authorList>
            <consortium name="US DOE Joint Genome Institute (JGI-PGF)"/>
            <person name="Walter F."/>
            <person name="Albersmeier A."/>
            <person name="Kalinowski J."/>
            <person name="Ruckert C."/>
        </authorList>
    </citation>
    <scope>NUCLEOTIDE SEQUENCE</scope>
    <source>
        <strain evidence="2">CGMCC 1.15447</strain>
    </source>
</reference>
<name>A0A916RH74_9BACT</name>
<dbReference type="PROSITE" id="PS51494">
    <property type="entry name" value="SPOIVB"/>
    <property type="match status" value="1"/>
</dbReference>
<protein>
    <recommendedName>
        <fullName evidence="1">Peptidase S55 domain-containing protein</fullName>
    </recommendedName>
</protein>
<reference evidence="2" key="2">
    <citation type="submission" date="2020-09" db="EMBL/GenBank/DDBJ databases">
        <authorList>
            <person name="Sun Q."/>
            <person name="Zhou Y."/>
        </authorList>
    </citation>
    <scope>NUCLEOTIDE SEQUENCE</scope>
    <source>
        <strain evidence="2">CGMCC 1.15447</strain>
    </source>
</reference>
<dbReference type="InterPro" id="IPR008763">
    <property type="entry name" value="Peptidase_S55"/>
</dbReference>
<dbReference type="AlphaFoldDB" id="A0A916RH74"/>
<gene>
    <name evidence="2" type="ORF">GCM10011507_06070</name>
</gene>
<evidence type="ECO:0000313" key="3">
    <source>
        <dbReference type="Proteomes" id="UP000648801"/>
    </source>
</evidence>
<dbReference type="Proteomes" id="UP000648801">
    <property type="component" value="Unassembled WGS sequence"/>
</dbReference>
<comment type="caution">
    <text evidence="2">The sequence shown here is derived from an EMBL/GenBank/DDBJ whole genome shotgun (WGS) entry which is preliminary data.</text>
</comment>